<sequence length="34" mass="3960">GRRKCPIVWSRVVAGYTVVKRLADGRSRLNFRNQ</sequence>
<dbReference type="AlphaFoldDB" id="A0A1A8UHB3"/>
<proteinExistence type="predicted"/>
<gene>
    <name evidence="1" type="primary">Nfu_g_1_013492</name>
</gene>
<reference evidence="1" key="2">
    <citation type="submission" date="2016-06" db="EMBL/GenBank/DDBJ databases">
        <title>The genome of a short-lived fish provides insights into sex chromosome evolution and the genetic control of aging.</title>
        <authorList>
            <person name="Reichwald K."/>
            <person name="Felder M."/>
            <person name="Petzold A."/>
            <person name="Koch P."/>
            <person name="Groth M."/>
            <person name="Platzer M."/>
        </authorList>
    </citation>
    <scope>NUCLEOTIDE SEQUENCE</scope>
    <source>
        <tissue evidence="1">Brain</tissue>
    </source>
</reference>
<reference evidence="1" key="1">
    <citation type="submission" date="2016-05" db="EMBL/GenBank/DDBJ databases">
        <authorList>
            <person name="Lavstsen T."/>
            <person name="Jespersen J.S."/>
        </authorList>
    </citation>
    <scope>NUCLEOTIDE SEQUENCE</scope>
    <source>
        <tissue evidence="1">Brain</tissue>
    </source>
</reference>
<protein>
    <submittedName>
        <fullName evidence="1">Uncharacterized protein</fullName>
    </submittedName>
</protein>
<accession>A0A1A8UHB3</accession>
<feature type="non-terminal residue" evidence="1">
    <location>
        <position position="1"/>
    </location>
</feature>
<evidence type="ECO:0000313" key="1">
    <source>
        <dbReference type="EMBL" id="SBS47699.1"/>
    </source>
</evidence>
<organism evidence="1">
    <name type="scientific">Nothobranchius furzeri</name>
    <name type="common">Turquoise killifish</name>
    <dbReference type="NCBI Taxonomy" id="105023"/>
    <lineage>
        <taxon>Eukaryota</taxon>
        <taxon>Metazoa</taxon>
        <taxon>Chordata</taxon>
        <taxon>Craniata</taxon>
        <taxon>Vertebrata</taxon>
        <taxon>Euteleostomi</taxon>
        <taxon>Actinopterygii</taxon>
        <taxon>Neopterygii</taxon>
        <taxon>Teleostei</taxon>
        <taxon>Neoteleostei</taxon>
        <taxon>Acanthomorphata</taxon>
        <taxon>Ovalentaria</taxon>
        <taxon>Atherinomorphae</taxon>
        <taxon>Cyprinodontiformes</taxon>
        <taxon>Nothobranchiidae</taxon>
        <taxon>Nothobranchius</taxon>
    </lineage>
</organism>
<name>A0A1A8UHB3_NOTFU</name>
<dbReference type="EMBL" id="HAEJ01007242">
    <property type="protein sequence ID" value="SBS47699.1"/>
    <property type="molecule type" value="Transcribed_RNA"/>
</dbReference>